<evidence type="ECO:0000313" key="7">
    <source>
        <dbReference type="Proteomes" id="UP000012063"/>
    </source>
</evidence>
<dbReference type="EMBL" id="CAUI01000023">
    <property type="protein sequence ID" value="CCU80919.1"/>
    <property type="molecule type" value="Genomic_DNA"/>
</dbReference>
<dbReference type="PANTHER" id="PTHR33376">
    <property type="match status" value="1"/>
</dbReference>
<keyword evidence="3" id="KW-0813">Transport</keyword>
<sequence length="323" mass="36847">MRKSIKSIVLLSLIMMMVAVPAMAQTTLRIGHLANTDHLWHKASEKFAEEVAERTDGEVQVEVFPNEILGSERETLEGIRTGTIADMTITGETLGNWAPKVGILGAMYLFRDSEHIKKVADGPIGEEIEQDILDKSNIRVLTWFERGPRYLTTNRPIRTPEDAEGLKMRVPNVPWFIKGWQEIGANPAPMAFSEVFTALQQGVMDAQENPLALIDSAKFYEVQDYVNLTGHIRQWIYFVIGEDQFQNLTEAQQEAVLTAADIAHDYHQELFFEQQDELRASLEEKGMEFIEVDNDAFRSKVSDLVYDEFPEYIDLYERIEAVE</sequence>
<comment type="subcellular location">
    <subcellularLocation>
        <location evidence="1">Cell envelope</location>
    </subcellularLocation>
</comment>
<evidence type="ECO:0000256" key="5">
    <source>
        <dbReference type="SAM" id="SignalP"/>
    </source>
</evidence>
<dbReference type="Gene3D" id="3.40.190.170">
    <property type="entry name" value="Bacterial extracellular solute-binding protein, family 7"/>
    <property type="match status" value="1"/>
</dbReference>
<dbReference type="eggNOG" id="COG1638">
    <property type="taxonomic scope" value="Bacteria"/>
</dbReference>
<keyword evidence="7" id="KW-1185">Reference proteome</keyword>
<dbReference type="Pfam" id="PF03480">
    <property type="entry name" value="DctP"/>
    <property type="match status" value="1"/>
</dbReference>
<dbReference type="PIRSF" id="PIRSF006470">
    <property type="entry name" value="DctB"/>
    <property type="match status" value="1"/>
</dbReference>
<name>M5E4K6_9FIRM</name>
<evidence type="ECO:0000256" key="3">
    <source>
        <dbReference type="ARBA" id="ARBA00022448"/>
    </source>
</evidence>
<organism evidence="6 7">
    <name type="scientific">Halanaerobium saccharolyticum subsp. saccharolyticum DSM 6643</name>
    <dbReference type="NCBI Taxonomy" id="1293054"/>
    <lineage>
        <taxon>Bacteria</taxon>
        <taxon>Bacillati</taxon>
        <taxon>Bacillota</taxon>
        <taxon>Clostridia</taxon>
        <taxon>Halanaerobiales</taxon>
        <taxon>Halanaerobiaceae</taxon>
        <taxon>Halanaerobium</taxon>
    </lineage>
</organism>
<evidence type="ECO:0000256" key="1">
    <source>
        <dbReference type="ARBA" id="ARBA00004196"/>
    </source>
</evidence>
<feature type="signal peptide" evidence="5">
    <location>
        <begin position="1"/>
        <end position="24"/>
    </location>
</feature>
<keyword evidence="4 5" id="KW-0732">Signal</keyword>
<evidence type="ECO:0000256" key="4">
    <source>
        <dbReference type="ARBA" id="ARBA00022729"/>
    </source>
</evidence>
<accession>M5E4K6</accession>
<comment type="caution">
    <text evidence="6">The sequence shown here is derived from an EMBL/GenBank/DDBJ whole genome shotgun (WGS) entry which is preliminary data.</text>
</comment>
<gene>
    <name evidence="6" type="ORF">HSACCH_02422</name>
</gene>
<reference evidence="7" key="1">
    <citation type="journal article" date="2013" name="Genome Announc.">
        <title>Genome Sequence of Halanaerobium saccharolyticum subsp. saccharolyticum Strain DSM 6643T, a Halophilic Hydrogen-Producing Bacterium.</title>
        <authorList>
            <person name="Kivisto A."/>
            <person name="Larjo A."/>
            <person name="Ciranna A."/>
            <person name="Santala V."/>
            <person name="Roos C."/>
            <person name="Karp M."/>
        </authorList>
    </citation>
    <scope>NUCLEOTIDE SEQUENCE [LARGE SCALE GENOMIC DNA]</scope>
    <source>
        <strain evidence="7">DSM 6643</strain>
    </source>
</reference>
<dbReference type="GO" id="GO:0055085">
    <property type="term" value="P:transmembrane transport"/>
    <property type="evidence" value="ECO:0007669"/>
    <property type="project" value="InterPro"/>
</dbReference>
<dbReference type="InParanoid" id="M5E4K6"/>
<dbReference type="InterPro" id="IPR004682">
    <property type="entry name" value="TRAP_DctP"/>
</dbReference>
<dbReference type="InterPro" id="IPR018389">
    <property type="entry name" value="DctP_fam"/>
</dbReference>
<dbReference type="GO" id="GO:0030288">
    <property type="term" value="C:outer membrane-bounded periplasmic space"/>
    <property type="evidence" value="ECO:0007669"/>
    <property type="project" value="InterPro"/>
</dbReference>
<dbReference type="InterPro" id="IPR038404">
    <property type="entry name" value="TRAP_DctP_sf"/>
</dbReference>
<dbReference type="NCBIfam" id="TIGR00787">
    <property type="entry name" value="dctP"/>
    <property type="match status" value="1"/>
</dbReference>
<feature type="chain" id="PRO_5004065873" evidence="5">
    <location>
        <begin position="25"/>
        <end position="323"/>
    </location>
</feature>
<dbReference type="PANTHER" id="PTHR33376:SF4">
    <property type="entry name" value="SIALIC ACID-BINDING PERIPLASMIC PROTEIN SIAP"/>
    <property type="match status" value="1"/>
</dbReference>
<dbReference type="STRING" id="1293054.HSACCH_02422"/>
<dbReference type="NCBIfam" id="NF037995">
    <property type="entry name" value="TRAP_S1"/>
    <property type="match status" value="1"/>
</dbReference>
<evidence type="ECO:0000313" key="6">
    <source>
        <dbReference type="EMBL" id="CCU80919.1"/>
    </source>
</evidence>
<dbReference type="AlphaFoldDB" id="M5E4K6"/>
<protein>
    <submittedName>
        <fullName evidence="6">TRAP-type C4-dicarboxylate transport system,periplasmic component</fullName>
    </submittedName>
</protein>
<dbReference type="OrthoDB" id="2062482at2"/>
<dbReference type="RefSeq" id="WP_005490226.1">
    <property type="nucleotide sequence ID" value="NZ_CAUI01000023.1"/>
</dbReference>
<dbReference type="Proteomes" id="UP000012063">
    <property type="component" value="Unassembled WGS sequence"/>
</dbReference>
<dbReference type="CDD" id="cd13603">
    <property type="entry name" value="PBP2_TRAP_Siap_TeaA_like"/>
    <property type="match status" value="1"/>
</dbReference>
<proteinExistence type="inferred from homology"/>
<evidence type="ECO:0000256" key="2">
    <source>
        <dbReference type="ARBA" id="ARBA00009023"/>
    </source>
</evidence>
<comment type="similarity">
    <text evidence="2">Belongs to the bacterial solute-binding protein 7 family.</text>
</comment>